<reference evidence="3" key="1">
    <citation type="submission" date="2022-03" db="EMBL/GenBank/DDBJ databases">
        <title>Draft Genome Sequence of Firmicute Strain S0AB, a Heterotrophic Iron/Sulfur-Oxidizing Extreme Acidophile.</title>
        <authorList>
            <person name="Vergara E."/>
            <person name="Pakostova E."/>
            <person name="Johnson D.B."/>
            <person name="Holmes D.S."/>
        </authorList>
    </citation>
    <scope>NUCLEOTIDE SEQUENCE</scope>
    <source>
        <strain evidence="3">S0AB</strain>
    </source>
</reference>
<name>A0A9X2ADE0_9BACL</name>
<evidence type="ECO:0000259" key="2">
    <source>
        <dbReference type="Pfam" id="PF09648"/>
    </source>
</evidence>
<dbReference type="GO" id="GO:0016020">
    <property type="term" value="C:membrane"/>
    <property type="evidence" value="ECO:0007669"/>
    <property type="project" value="InterPro"/>
</dbReference>
<organism evidence="3 4">
    <name type="scientific">Sulfoacidibacillus ferrooxidans</name>
    <dbReference type="NCBI Taxonomy" id="2005001"/>
    <lineage>
        <taxon>Bacteria</taxon>
        <taxon>Bacillati</taxon>
        <taxon>Bacillota</taxon>
        <taxon>Bacilli</taxon>
        <taxon>Bacillales</taxon>
        <taxon>Alicyclobacillaceae</taxon>
        <taxon>Sulfoacidibacillus</taxon>
    </lineage>
</organism>
<dbReference type="Proteomes" id="UP001139263">
    <property type="component" value="Unassembled WGS sequence"/>
</dbReference>
<comment type="caution">
    <text evidence="3">The sequence shown here is derived from an EMBL/GenBank/DDBJ whole genome shotgun (WGS) entry which is preliminary data.</text>
</comment>
<dbReference type="AlphaFoldDB" id="A0A9X2ADE0"/>
<feature type="transmembrane region" description="Helical" evidence="1">
    <location>
        <begin position="9"/>
        <end position="28"/>
    </location>
</feature>
<dbReference type="RefSeq" id="WP_241713433.1">
    <property type="nucleotide sequence ID" value="NZ_JALBUF010000004.1"/>
</dbReference>
<proteinExistence type="predicted"/>
<sequence>MDFGKVKTLLIIVFFALNLFLVDQWWTLQNAVGIYQEPYSDQLANVRRSLASHHVLVKAIVPSGEPAVMTLLAASHMHDTFKAVAASALQLQPSQVISYEVNAHEIRLPSAVFIETQSGVLQLVFSTYGKPTLSTRFPILDQLKRWLALRAYHFGEYKFIRWEYMSGHQIAVFDQQMDGYCMFNAQLKVTLMNGRILGYSQKYISVIPVQQPRSVISAANALLAVSLFMDKAQVNEDNTIRSVVLGYDSPIQLPKVWILTPVWWIQSDLGTFQVNAFTGEVGVGEN</sequence>
<feature type="domain" description="Regulatory protein YycH-like" evidence="2">
    <location>
        <begin position="42"/>
        <end position="277"/>
    </location>
</feature>
<keyword evidence="4" id="KW-1185">Reference proteome</keyword>
<evidence type="ECO:0000313" key="3">
    <source>
        <dbReference type="EMBL" id="MCI0183310.1"/>
    </source>
</evidence>
<dbReference type="Pfam" id="PF09648">
    <property type="entry name" value="YycI"/>
    <property type="match status" value="1"/>
</dbReference>
<protein>
    <recommendedName>
        <fullName evidence="2">Regulatory protein YycH-like domain-containing protein</fullName>
    </recommendedName>
</protein>
<gene>
    <name evidence="3" type="ORF">MM817_01587</name>
</gene>
<evidence type="ECO:0000256" key="1">
    <source>
        <dbReference type="SAM" id="Phobius"/>
    </source>
</evidence>
<dbReference type="Gene3D" id="2.40.128.690">
    <property type="entry name" value="YycH protein, domain 3-like"/>
    <property type="match status" value="1"/>
</dbReference>
<keyword evidence="1" id="KW-0812">Transmembrane</keyword>
<dbReference type="InterPro" id="IPR018604">
    <property type="entry name" value="YycI-like"/>
</dbReference>
<keyword evidence="1" id="KW-0472">Membrane</keyword>
<dbReference type="EMBL" id="JALBUF010000004">
    <property type="protein sequence ID" value="MCI0183310.1"/>
    <property type="molecule type" value="Genomic_DNA"/>
</dbReference>
<evidence type="ECO:0000313" key="4">
    <source>
        <dbReference type="Proteomes" id="UP001139263"/>
    </source>
</evidence>
<keyword evidence="1" id="KW-1133">Transmembrane helix</keyword>
<accession>A0A9X2ADE0</accession>